<dbReference type="PANTHER" id="PTHR30118">
    <property type="entry name" value="HTH-TYPE TRANSCRIPTIONAL REGULATOR LEUO-RELATED"/>
    <property type="match status" value="1"/>
</dbReference>
<sequence>MGGRYASVVDRRTRELLVTESTSAGHRTGGAQPSSGVPRSTSLALRSQDLVSLPVLHARLHERNVTRAGESMGMSQPAASAVLARLRRRFGDQLLVRVGRGYELTPLAASLLDRLDVAVQALERLFGQDFDPASSTRDFVLVASDYVPAVLGEELNRIMAEEAPGVGLDLRPLTTTALLDMDATLRQADGVVMPHEMIHGYPGNVLLRDRWVCIVAQSNTAVGDELRIDHLAVLPWAAQYSRLDPGGTPALRQLRALGIEPHVEVVTEGFLAVPFLVAGSNRIAFLQERLAQRCAATAPVRVLPSPVEVGDLAVSLRWHPGATDDPGSRWFRGVLQRAAARLDQAITG</sequence>
<dbReference type="InterPro" id="IPR005119">
    <property type="entry name" value="LysR_subst-bd"/>
</dbReference>
<feature type="compositionally biased region" description="Polar residues" evidence="5">
    <location>
        <begin position="19"/>
        <end position="41"/>
    </location>
</feature>
<gene>
    <name evidence="7" type="ORF">G1H19_19305</name>
</gene>
<evidence type="ECO:0000313" key="7">
    <source>
        <dbReference type="EMBL" id="NEL56125.1"/>
    </source>
</evidence>
<evidence type="ECO:0000256" key="5">
    <source>
        <dbReference type="SAM" id="MobiDB-lite"/>
    </source>
</evidence>
<accession>A0A7K3WI05</accession>
<dbReference type="InterPro" id="IPR050389">
    <property type="entry name" value="LysR-type_TF"/>
</dbReference>
<dbReference type="InterPro" id="IPR000847">
    <property type="entry name" value="LysR_HTH_N"/>
</dbReference>
<dbReference type="Pfam" id="PF03466">
    <property type="entry name" value="LysR_substrate"/>
    <property type="match status" value="1"/>
</dbReference>
<feature type="domain" description="HTH lysR-type" evidence="6">
    <location>
        <begin position="62"/>
        <end position="105"/>
    </location>
</feature>
<evidence type="ECO:0000256" key="1">
    <source>
        <dbReference type="ARBA" id="ARBA00009437"/>
    </source>
</evidence>
<dbReference type="Pfam" id="PF00126">
    <property type="entry name" value="HTH_1"/>
    <property type="match status" value="1"/>
</dbReference>
<evidence type="ECO:0000256" key="2">
    <source>
        <dbReference type="ARBA" id="ARBA00023015"/>
    </source>
</evidence>
<dbReference type="PRINTS" id="PR00039">
    <property type="entry name" value="HTHLYSR"/>
</dbReference>
<dbReference type="InterPro" id="IPR036388">
    <property type="entry name" value="WH-like_DNA-bd_sf"/>
</dbReference>
<dbReference type="GO" id="GO:0003700">
    <property type="term" value="F:DNA-binding transcription factor activity"/>
    <property type="evidence" value="ECO:0007669"/>
    <property type="project" value="InterPro"/>
</dbReference>
<evidence type="ECO:0000313" key="8">
    <source>
        <dbReference type="Proteomes" id="UP000470470"/>
    </source>
</evidence>
<dbReference type="InterPro" id="IPR036390">
    <property type="entry name" value="WH_DNA-bd_sf"/>
</dbReference>
<evidence type="ECO:0000256" key="4">
    <source>
        <dbReference type="ARBA" id="ARBA00023163"/>
    </source>
</evidence>
<dbReference type="PANTHER" id="PTHR30118:SF15">
    <property type="entry name" value="TRANSCRIPTIONAL REGULATORY PROTEIN"/>
    <property type="match status" value="1"/>
</dbReference>
<name>A0A7K3WI05_9ACTN</name>
<organism evidence="7 8">
    <name type="scientific">Goekera deserti</name>
    <dbReference type="NCBI Taxonomy" id="2497753"/>
    <lineage>
        <taxon>Bacteria</taxon>
        <taxon>Bacillati</taxon>
        <taxon>Actinomycetota</taxon>
        <taxon>Actinomycetes</taxon>
        <taxon>Geodermatophilales</taxon>
        <taxon>Geodermatophilaceae</taxon>
        <taxon>Goekera</taxon>
    </lineage>
</organism>
<dbReference type="SUPFAM" id="SSF53850">
    <property type="entry name" value="Periplasmic binding protein-like II"/>
    <property type="match status" value="1"/>
</dbReference>
<keyword evidence="8" id="KW-1185">Reference proteome</keyword>
<dbReference type="Proteomes" id="UP000470470">
    <property type="component" value="Unassembled WGS sequence"/>
</dbReference>
<comment type="caution">
    <text evidence="7">The sequence shown here is derived from an EMBL/GenBank/DDBJ whole genome shotgun (WGS) entry which is preliminary data.</text>
</comment>
<keyword evidence="3" id="KW-0238">DNA-binding</keyword>
<dbReference type="AlphaFoldDB" id="A0A7K3WI05"/>
<feature type="region of interest" description="Disordered" evidence="5">
    <location>
        <begin position="18"/>
        <end position="41"/>
    </location>
</feature>
<evidence type="ECO:0000256" key="3">
    <source>
        <dbReference type="ARBA" id="ARBA00023125"/>
    </source>
</evidence>
<keyword evidence="4" id="KW-0804">Transcription</keyword>
<dbReference type="GO" id="GO:0003677">
    <property type="term" value="F:DNA binding"/>
    <property type="evidence" value="ECO:0007669"/>
    <property type="project" value="UniProtKB-KW"/>
</dbReference>
<dbReference type="EMBL" id="JAAGWK010000030">
    <property type="protein sequence ID" value="NEL56125.1"/>
    <property type="molecule type" value="Genomic_DNA"/>
</dbReference>
<reference evidence="7 8" key="1">
    <citation type="submission" date="2020-02" db="EMBL/GenBank/DDBJ databases">
        <title>The whole genome sequence of CPCC 205119.</title>
        <authorList>
            <person name="Jiang Z."/>
        </authorList>
    </citation>
    <scope>NUCLEOTIDE SEQUENCE [LARGE SCALE GENOMIC DNA]</scope>
    <source>
        <strain evidence="7 8">CPCC 205119</strain>
    </source>
</reference>
<protein>
    <submittedName>
        <fullName evidence="7">LysR family transcriptional regulator</fullName>
    </submittedName>
</protein>
<dbReference type="SUPFAM" id="SSF46785">
    <property type="entry name" value="Winged helix' DNA-binding domain"/>
    <property type="match status" value="1"/>
</dbReference>
<dbReference type="PROSITE" id="PS50931">
    <property type="entry name" value="HTH_LYSR"/>
    <property type="match status" value="1"/>
</dbReference>
<evidence type="ECO:0000259" key="6">
    <source>
        <dbReference type="PROSITE" id="PS50931"/>
    </source>
</evidence>
<dbReference type="Gene3D" id="3.40.190.10">
    <property type="entry name" value="Periplasmic binding protein-like II"/>
    <property type="match status" value="2"/>
</dbReference>
<dbReference type="Gene3D" id="1.10.10.10">
    <property type="entry name" value="Winged helix-like DNA-binding domain superfamily/Winged helix DNA-binding domain"/>
    <property type="match status" value="1"/>
</dbReference>
<comment type="similarity">
    <text evidence="1">Belongs to the LysR transcriptional regulatory family.</text>
</comment>
<proteinExistence type="inferred from homology"/>
<keyword evidence="2" id="KW-0805">Transcription regulation</keyword>